<dbReference type="PANTHER" id="PTHR21499:SF59">
    <property type="entry name" value="ASPARTOKINASE"/>
    <property type="match status" value="1"/>
</dbReference>
<reference evidence="9" key="1">
    <citation type="submission" date="2020-11" db="EMBL/GenBank/DDBJ databases">
        <authorList>
            <consortium name="DOE Joint Genome Institute"/>
            <person name="Ahrendt S."/>
            <person name="Riley R."/>
            <person name="Andreopoulos W."/>
            <person name="Labutti K."/>
            <person name="Pangilinan J."/>
            <person name="Ruiz-Duenas F.J."/>
            <person name="Barrasa J.M."/>
            <person name="Sanchez-Garcia M."/>
            <person name="Camarero S."/>
            <person name="Miyauchi S."/>
            <person name="Serrano A."/>
            <person name="Linde D."/>
            <person name="Babiker R."/>
            <person name="Drula E."/>
            <person name="Ayuso-Fernandez I."/>
            <person name="Pacheco R."/>
            <person name="Padilla G."/>
            <person name="Ferreira P."/>
            <person name="Barriuso J."/>
            <person name="Kellner H."/>
            <person name="Castanera R."/>
            <person name="Alfaro M."/>
            <person name="Ramirez L."/>
            <person name="Pisabarro A.G."/>
            <person name="Kuo A."/>
            <person name="Tritt A."/>
            <person name="Lipzen A."/>
            <person name="He G."/>
            <person name="Yan M."/>
            <person name="Ng V."/>
            <person name="Cullen D."/>
            <person name="Martin F."/>
            <person name="Rosso M.-N."/>
            <person name="Henrissat B."/>
            <person name="Hibbett D."/>
            <person name="Martinez A.T."/>
            <person name="Grigoriev I.V."/>
        </authorList>
    </citation>
    <scope>NUCLEOTIDE SEQUENCE</scope>
    <source>
        <strain evidence="9">CIRM-BRFM 674</strain>
    </source>
</reference>
<dbReference type="EMBL" id="MU155155">
    <property type="protein sequence ID" value="KAF9483275.1"/>
    <property type="molecule type" value="Genomic_DNA"/>
</dbReference>
<dbReference type="GO" id="GO:0005829">
    <property type="term" value="C:cytosol"/>
    <property type="evidence" value="ECO:0007669"/>
    <property type="project" value="TreeGrafter"/>
</dbReference>
<keyword evidence="10" id="KW-1185">Reference proteome</keyword>
<dbReference type="GO" id="GO:0005524">
    <property type="term" value="F:ATP binding"/>
    <property type="evidence" value="ECO:0007669"/>
    <property type="project" value="UniProtKB-KW"/>
</dbReference>
<sequence length="531" mass="57831">MCRLCSESSSMPVATASPNDEVGWVVQSFSGDSIRTAASRIVCDIVPRYLSHCHLAIVCSACVTNTSQSTSQLLLHAASKAHKHRRRDIFNCSPSVQDGPHAKFAFCAELFRFEYSNLAKELIRNSLLVESMRMIIDKECGRLYNMPMLSAYAEIPDIEDMILLTSEVLSSYLLNHILLDRGFLSEVIFAEDTEATVRQNMPQGNVIDHFLTALAKRVRASYPKIPIITGMVTFPEFPKSQKRGSSEPLSMLLAIGLKASELQLWDAGNGVITADSRRVSSARFVQSISSAEANEMAQHGRPCASPAVLEQVTSKDISVKLGDTNDNDLRSTTIRTPLESFASTPLTPNLKPTEPLRLSSPKSLLTNRRPTAVIAKETAFMLKITATTLSAPVAFIGNVFRVLEHYGVDPDMVSSAHMHIAIVVDEDRFEGDVGALADELGQYGIVLVQYGLSIVTLVGDQMRQNGGISGHVVSTLTQGGIRVNMVGPGTGTSLSCAISSKELTKAVRLLHNTLFRKIDRNAGSSKATFLE</sequence>
<dbReference type="Proteomes" id="UP000807469">
    <property type="component" value="Unassembled WGS sequence"/>
</dbReference>
<dbReference type="Pfam" id="PF00696">
    <property type="entry name" value="AA_kinase"/>
    <property type="match status" value="1"/>
</dbReference>
<keyword evidence="4" id="KW-0808">Transferase</keyword>
<dbReference type="Pfam" id="PF22468">
    <property type="entry name" value="ACT_9"/>
    <property type="match status" value="1"/>
</dbReference>
<comment type="caution">
    <text evidence="9">The sequence shown here is derived from an EMBL/GenBank/DDBJ whole genome shotgun (WGS) entry which is preliminary data.</text>
</comment>
<dbReference type="Gene3D" id="3.40.1160.10">
    <property type="entry name" value="Acetylglutamate kinase-like"/>
    <property type="match status" value="1"/>
</dbReference>
<feature type="domain" description="Aspartokinase ACT" evidence="8">
    <location>
        <begin position="455"/>
        <end position="513"/>
    </location>
</feature>
<dbReference type="Gene3D" id="3.30.2130.10">
    <property type="entry name" value="VC0802-like"/>
    <property type="match status" value="1"/>
</dbReference>
<dbReference type="InterPro" id="IPR045865">
    <property type="entry name" value="ACT-like_dom_sf"/>
</dbReference>
<evidence type="ECO:0000256" key="6">
    <source>
        <dbReference type="SAM" id="MobiDB-lite"/>
    </source>
</evidence>
<dbReference type="InterPro" id="IPR001048">
    <property type="entry name" value="Asp/Glu/Uridylate_kinase"/>
</dbReference>
<dbReference type="EC" id="2.7.2.4" evidence="2"/>
<evidence type="ECO:0000313" key="9">
    <source>
        <dbReference type="EMBL" id="KAF9483275.1"/>
    </source>
</evidence>
<keyword evidence="3" id="KW-0547">Nucleotide-binding</keyword>
<dbReference type="SUPFAM" id="SSF53633">
    <property type="entry name" value="Carbamate kinase-like"/>
    <property type="match status" value="1"/>
</dbReference>
<dbReference type="InterPro" id="IPR036393">
    <property type="entry name" value="AceGlu_kinase-like_sf"/>
</dbReference>
<comment type="similarity">
    <text evidence="1">Belongs to the aspartokinase family.</text>
</comment>
<feature type="domain" description="Aspartate/glutamate/uridylate kinase" evidence="7">
    <location>
        <begin position="24"/>
        <end position="319"/>
    </location>
</feature>
<dbReference type="GO" id="GO:0004072">
    <property type="term" value="F:aspartate kinase activity"/>
    <property type="evidence" value="ECO:0007669"/>
    <property type="project" value="UniProtKB-EC"/>
</dbReference>
<evidence type="ECO:0000256" key="4">
    <source>
        <dbReference type="ARBA" id="ARBA00022777"/>
    </source>
</evidence>
<accession>A0A9P5ZAI1</accession>
<proteinExistence type="inferred from homology"/>
<name>A0A9P5ZAI1_9AGAR</name>
<dbReference type="InterPro" id="IPR054352">
    <property type="entry name" value="ACT_Aspartokinase"/>
</dbReference>
<keyword evidence="5" id="KW-0067">ATP-binding</keyword>
<evidence type="ECO:0000256" key="1">
    <source>
        <dbReference type="ARBA" id="ARBA00010122"/>
    </source>
</evidence>
<evidence type="ECO:0000256" key="5">
    <source>
        <dbReference type="ARBA" id="ARBA00022840"/>
    </source>
</evidence>
<protein>
    <recommendedName>
        <fullName evidence="2">aspartate kinase</fullName>
        <ecNumber evidence="2">2.7.2.4</ecNumber>
    </recommendedName>
</protein>
<evidence type="ECO:0000313" key="10">
    <source>
        <dbReference type="Proteomes" id="UP000807469"/>
    </source>
</evidence>
<dbReference type="PANTHER" id="PTHR21499">
    <property type="entry name" value="ASPARTATE KINASE"/>
    <property type="match status" value="1"/>
</dbReference>
<evidence type="ECO:0000256" key="3">
    <source>
        <dbReference type="ARBA" id="ARBA00022741"/>
    </source>
</evidence>
<feature type="region of interest" description="Disordered" evidence="6">
    <location>
        <begin position="342"/>
        <end position="361"/>
    </location>
</feature>
<gene>
    <name evidence="9" type="ORF">BDN70DRAFT_326508</name>
</gene>
<keyword evidence="4" id="KW-0418">Kinase</keyword>
<evidence type="ECO:0000259" key="7">
    <source>
        <dbReference type="Pfam" id="PF00696"/>
    </source>
</evidence>
<evidence type="ECO:0000256" key="2">
    <source>
        <dbReference type="ARBA" id="ARBA00013059"/>
    </source>
</evidence>
<dbReference type="SUPFAM" id="SSF55021">
    <property type="entry name" value="ACT-like"/>
    <property type="match status" value="2"/>
</dbReference>
<dbReference type="AlphaFoldDB" id="A0A9P5ZAI1"/>
<organism evidence="9 10">
    <name type="scientific">Pholiota conissans</name>
    <dbReference type="NCBI Taxonomy" id="109636"/>
    <lineage>
        <taxon>Eukaryota</taxon>
        <taxon>Fungi</taxon>
        <taxon>Dikarya</taxon>
        <taxon>Basidiomycota</taxon>
        <taxon>Agaricomycotina</taxon>
        <taxon>Agaricomycetes</taxon>
        <taxon>Agaricomycetidae</taxon>
        <taxon>Agaricales</taxon>
        <taxon>Agaricineae</taxon>
        <taxon>Strophariaceae</taxon>
        <taxon>Pholiota</taxon>
    </lineage>
</organism>
<dbReference type="GO" id="GO:0009090">
    <property type="term" value="P:homoserine biosynthetic process"/>
    <property type="evidence" value="ECO:0007669"/>
    <property type="project" value="TreeGrafter"/>
</dbReference>
<dbReference type="OrthoDB" id="2964738at2759"/>
<evidence type="ECO:0000259" key="8">
    <source>
        <dbReference type="Pfam" id="PF22468"/>
    </source>
</evidence>
<dbReference type="GO" id="GO:0009089">
    <property type="term" value="P:lysine biosynthetic process via diaminopimelate"/>
    <property type="evidence" value="ECO:0007669"/>
    <property type="project" value="TreeGrafter"/>
</dbReference>